<gene>
    <name evidence="1" type="ORF">F4821DRAFT_221942</name>
</gene>
<evidence type="ECO:0000313" key="2">
    <source>
        <dbReference type="Proteomes" id="UP001497680"/>
    </source>
</evidence>
<protein>
    <submittedName>
        <fullName evidence="1">Thioesterase/thiol ester dehydrase-isomerase</fullName>
    </submittedName>
</protein>
<evidence type="ECO:0000313" key="1">
    <source>
        <dbReference type="EMBL" id="KAI6094016.1"/>
    </source>
</evidence>
<sequence length="379" mass="42126">MKDLDVDTNGRLVFQEVMSLVPLPSNEGSTKRYMSHRRAWSPESDILIASGKLDPAKQTYHKHLKSKVAYGGHVYSQAGLAASKAFAEIQASQKDAPRKKFGIHTIHGYFSEAGLIDKPFIYHVTTVAPNPGFHNLLVTVRQPISSSTNESGDHFPLEDANLPLGPVCFNALVSFRPTVPSQHIAQEISPQKRFADVLSSRPPSEWDYAPHVDIAKTVESHPMVRAGSFPLVDMRKVDLSTFNEGKSLHERRELILYRLLAPLPADDPNAHICTHAYEADRNGLLMIGNHVGFGHDFGRAASLSYSFIVHVNPQDAVMSHGDDEWWIQEACFPRVEAGRGVIMSKIWSPSGVHVATEYQDGIIQRQWKPGEKQGRLGKL</sequence>
<organism evidence="1 2">
    <name type="scientific">Hypoxylon rubiginosum</name>
    <dbReference type="NCBI Taxonomy" id="110542"/>
    <lineage>
        <taxon>Eukaryota</taxon>
        <taxon>Fungi</taxon>
        <taxon>Dikarya</taxon>
        <taxon>Ascomycota</taxon>
        <taxon>Pezizomycotina</taxon>
        <taxon>Sordariomycetes</taxon>
        <taxon>Xylariomycetidae</taxon>
        <taxon>Xylariales</taxon>
        <taxon>Hypoxylaceae</taxon>
        <taxon>Hypoxylon</taxon>
    </lineage>
</organism>
<keyword evidence="2" id="KW-1185">Reference proteome</keyword>
<dbReference type="EMBL" id="MU394280">
    <property type="protein sequence ID" value="KAI6094016.1"/>
    <property type="molecule type" value="Genomic_DNA"/>
</dbReference>
<name>A0ACC0DNL4_9PEZI</name>
<dbReference type="Proteomes" id="UP001497680">
    <property type="component" value="Unassembled WGS sequence"/>
</dbReference>
<reference evidence="1 2" key="1">
    <citation type="journal article" date="2022" name="New Phytol.">
        <title>Ecological generalism drives hyperdiversity of secondary metabolite gene clusters in xylarialean endophytes.</title>
        <authorList>
            <person name="Franco M.E.E."/>
            <person name="Wisecaver J.H."/>
            <person name="Arnold A.E."/>
            <person name="Ju Y.M."/>
            <person name="Slot J.C."/>
            <person name="Ahrendt S."/>
            <person name="Moore L.P."/>
            <person name="Eastman K.E."/>
            <person name="Scott K."/>
            <person name="Konkel Z."/>
            <person name="Mondo S.J."/>
            <person name="Kuo A."/>
            <person name="Hayes R.D."/>
            <person name="Haridas S."/>
            <person name="Andreopoulos B."/>
            <person name="Riley R."/>
            <person name="LaButti K."/>
            <person name="Pangilinan J."/>
            <person name="Lipzen A."/>
            <person name="Amirebrahimi M."/>
            <person name="Yan J."/>
            <person name="Adam C."/>
            <person name="Keymanesh K."/>
            <person name="Ng V."/>
            <person name="Louie K."/>
            <person name="Northen T."/>
            <person name="Drula E."/>
            <person name="Henrissat B."/>
            <person name="Hsieh H.M."/>
            <person name="Youens-Clark K."/>
            <person name="Lutzoni F."/>
            <person name="Miadlikowska J."/>
            <person name="Eastwood D.C."/>
            <person name="Hamelin R.C."/>
            <person name="Grigoriev I.V."/>
            <person name="U'Ren J.M."/>
        </authorList>
    </citation>
    <scope>NUCLEOTIDE SEQUENCE [LARGE SCALE GENOMIC DNA]</scope>
    <source>
        <strain evidence="1 2">ER1909</strain>
    </source>
</reference>
<accession>A0ACC0DNL4</accession>
<proteinExistence type="predicted"/>
<comment type="caution">
    <text evidence="1">The sequence shown here is derived from an EMBL/GenBank/DDBJ whole genome shotgun (WGS) entry which is preliminary data.</text>
</comment>